<feature type="transmembrane region" description="Helical" evidence="5">
    <location>
        <begin position="181"/>
        <end position="200"/>
    </location>
</feature>
<feature type="domain" description="Major facilitator superfamily (MFS) profile" evidence="6">
    <location>
        <begin position="26"/>
        <end position="439"/>
    </location>
</feature>
<evidence type="ECO:0000256" key="2">
    <source>
        <dbReference type="ARBA" id="ARBA00022692"/>
    </source>
</evidence>
<evidence type="ECO:0000256" key="1">
    <source>
        <dbReference type="ARBA" id="ARBA00004141"/>
    </source>
</evidence>
<proteinExistence type="predicted"/>
<feature type="transmembrane region" description="Helical" evidence="5">
    <location>
        <begin position="325"/>
        <end position="341"/>
    </location>
</feature>
<feature type="transmembrane region" description="Helical" evidence="5">
    <location>
        <begin position="150"/>
        <end position="175"/>
    </location>
</feature>
<comment type="subcellular location">
    <subcellularLocation>
        <location evidence="1">Membrane</location>
        <topology evidence="1">Multi-pass membrane protein</topology>
    </subcellularLocation>
</comment>
<feature type="transmembrane region" description="Helical" evidence="5">
    <location>
        <begin position="415"/>
        <end position="434"/>
    </location>
</feature>
<feature type="transmembrane region" description="Helical" evidence="5">
    <location>
        <begin position="60"/>
        <end position="80"/>
    </location>
</feature>
<accession>A0A377RLQ3</accession>
<dbReference type="RefSeq" id="WP_128141329.1">
    <property type="nucleotide sequence ID" value="NZ_UGJG01000002.1"/>
</dbReference>
<sequence length="447" mass="47430">MSTAGKTIDIPDLINNNKIGSFQIGMLILCGLCVIMDGFDVQAMGYVAPAIIADWHVSKANLGPVFGAGLLGMLVGSLVFSITADKFGRRPVLIGSTIFFSLCMLVTPLATTIEQLQLIRFITGLGLGAVMPNAMALAGEYSPLRKKVTLMMLVSCGFTLGAVLGGLLSAALIPAFGWQSVFYVGGVVPLIIGVLMFFLLPESMQFLVLKKRKLDKVAKWLKRIDPTVTITADTQYLVHEKEHKGAPVLQLFTGGRAKMTILLWVINFMNLLNLYFLSNWLPTIAKEAGLSTANAVLAGTALQVGGTIGTLVMGQLIDRSSFRRILLPCFLVAAVAIALIGRPDVSLAFLFITIFIAGFCVVGGQPAVNALAASYYPTTLRSTGIGWSLGIGRIGSIIGPVLGGELIRLNWPNSTIFLVVAIPAIVSAVMVFAMRGGPQAAPAKVTA</sequence>
<feature type="transmembrane region" description="Helical" evidence="5">
    <location>
        <begin position="384"/>
        <end position="403"/>
    </location>
</feature>
<dbReference type="InterPro" id="IPR036259">
    <property type="entry name" value="MFS_trans_sf"/>
</dbReference>
<dbReference type="EMBL" id="VDGE01000008">
    <property type="protein sequence ID" value="TNC75293.1"/>
    <property type="molecule type" value="Genomic_DNA"/>
</dbReference>
<feature type="transmembrane region" description="Helical" evidence="5">
    <location>
        <begin position="293"/>
        <end position="313"/>
    </location>
</feature>
<dbReference type="Gene3D" id="1.20.1250.20">
    <property type="entry name" value="MFS general substrate transporter like domains"/>
    <property type="match status" value="1"/>
</dbReference>
<dbReference type="CDD" id="cd17365">
    <property type="entry name" value="MFS_PcaK_like"/>
    <property type="match status" value="1"/>
</dbReference>
<dbReference type="InterPro" id="IPR020846">
    <property type="entry name" value="MFS_dom"/>
</dbReference>
<evidence type="ECO:0000256" key="5">
    <source>
        <dbReference type="SAM" id="Phobius"/>
    </source>
</evidence>
<gene>
    <name evidence="7" type="ORF">FHI69_19495</name>
</gene>
<feature type="transmembrane region" description="Helical" evidence="5">
    <location>
        <begin position="119"/>
        <end position="138"/>
    </location>
</feature>
<dbReference type="GO" id="GO:0005886">
    <property type="term" value="C:plasma membrane"/>
    <property type="evidence" value="ECO:0007669"/>
    <property type="project" value="TreeGrafter"/>
</dbReference>
<dbReference type="InterPro" id="IPR005829">
    <property type="entry name" value="Sugar_transporter_CS"/>
</dbReference>
<evidence type="ECO:0000313" key="7">
    <source>
        <dbReference type="EMBL" id="TNC75293.1"/>
    </source>
</evidence>
<reference evidence="7 8" key="1">
    <citation type="submission" date="2019-06" db="EMBL/GenBank/DDBJ databases">
        <title>Genome sequence of Janthinobacterium lividum UCD_MED1.</title>
        <authorList>
            <person name="De Leon M.E."/>
            <person name="Jospin G."/>
        </authorList>
    </citation>
    <scope>NUCLEOTIDE SEQUENCE [LARGE SCALE GENOMIC DNA]</scope>
    <source>
        <strain evidence="7 8">UCD_MED1</strain>
    </source>
</reference>
<name>A0A377RLQ3_9BURK</name>
<dbReference type="Proteomes" id="UP000305681">
    <property type="component" value="Unassembled WGS sequence"/>
</dbReference>
<evidence type="ECO:0000259" key="6">
    <source>
        <dbReference type="PROSITE" id="PS50850"/>
    </source>
</evidence>
<feature type="transmembrane region" description="Helical" evidence="5">
    <location>
        <begin position="24"/>
        <end position="48"/>
    </location>
</feature>
<dbReference type="PROSITE" id="PS00217">
    <property type="entry name" value="SUGAR_TRANSPORT_2"/>
    <property type="match status" value="1"/>
</dbReference>
<dbReference type="PROSITE" id="PS50850">
    <property type="entry name" value="MFS"/>
    <property type="match status" value="1"/>
</dbReference>
<evidence type="ECO:0000256" key="4">
    <source>
        <dbReference type="ARBA" id="ARBA00023136"/>
    </source>
</evidence>
<keyword evidence="2 5" id="KW-0812">Transmembrane</keyword>
<dbReference type="InterPro" id="IPR011701">
    <property type="entry name" value="MFS"/>
</dbReference>
<protein>
    <submittedName>
        <fullName evidence="7">MFS transporter</fullName>
    </submittedName>
</protein>
<keyword evidence="3 5" id="KW-1133">Transmembrane helix</keyword>
<evidence type="ECO:0000256" key="3">
    <source>
        <dbReference type="ARBA" id="ARBA00022989"/>
    </source>
</evidence>
<feature type="transmembrane region" description="Helical" evidence="5">
    <location>
        <begin position="92"/>
        <end position="113"/>
    </location>
</feature>
<dbReference type="AlphaFoldDB" id="A0A377RLQ3"/>
<keyword evidence="4 5" id="KW-0472">Membrane</keyword>
<dbReference type="PANTHER" id="PTHR23508">
    <property type="entry name" value="CARBOXYLIC ACID TRANSPORTER PROTEIN HOMOLOG"/>
    <property type="match status" value="1"/>
</dbReference>
<comment type="caution">
    <text evidence="7">The sequence shown here is derived from an EMBL/GenBank/DDBJ whole genome shotgun (WGS) entry which is preliminary data.</text>
</comment>
<dbReference type="Pfam" id="PF07690">
    <property type="entry name" value="MFS_1"/>
    <property type="match status" value="2"/>
</dbReference>
<organism evidence="7 8">
    <name type="scientific">Janthinobacterium lividum</name>
    <dbReference type="NCBI Taxonomy" id="29581"/>
    <lineage>
        <taxon>Bacteria</taxon>
        <taxon>Pseudomonadati</taxon>
        <taxon>Pseudomonadota</taxon>
        <taxon>Betaproteobacteria</taxon>
        <taxon>Burkholderiales</taxon>
        <taxon>Oxalobacteraceae</taxon>
        <taxon>Janthinobacterium</taxon>
    </lineage>
</organism>
<feature type="transmembrane region" description="Helical" evidence="5">
    <location>
        <begin position="261"/>
        <end position="281"/>
    </location>
</feature>
<dbReference type="GO" id="GO:0046943">
    <property type="term" value="F:carboxylic acid transmembrane transporter activity"/>
    <property type="evidence" value="ECO:0007669"/>
    <property type="project" value="TreeGrafter"/>
</dbReference>
<dbReference type="SUPFAM" id="SSF103473">
    <property type="entry name" value="MFS general substrate transporter"/>
    <property type="match status" value="1"/>
</dbReference>
<feature type="transmembrane region" description="Helical" evidence="5">
    <location>
        <begin position="347"/>
        <end position="372"/>
    </location>
</feature>
<dbReference type="PANTHER" id="PTHR23508:SF10">
    <property type="entry name" value="CARBOXYLIC ACID TRANSPORTER PROTEIN HOMOLOG"/>
    <property type="match status" value="1"/>
</dbReference>
<evidence type="ECO:0000313" key="8">
    <source>
        <dbReference type="Proteomes" id="UP000305681"/>
    </source>
</evidence>